<organism evidence="2 3">
    <name type="scientific">Comamonas kerstersii</name>
    <dbReference type="NCBI Taxonomy" id="225992"/>
    <lineage>
        <taxon>Bacteria</taxon>
        <taxon>Pseudomonadati</taxon>
        <taxon>Pseudomonadota</taxon>
        <taxon>Betaproteobacteria</taxon>
        <taxon>Burkholderiales</taxon>
        <taxon>Comamonadaceae</taxon>
        <taxon>Comamonas</taxon>
    </lineage>
</organism>
<sequence>MLRPTLVLALPLTLLLAACTAHEKQVIKELEDMPGITCTTNAKDQTHCGPDRLSVTADPQ</sequence>
<dbReference type="Proteomes" id="UP000242792">
    <property type="component" value="Chromosome"/>
</dbReference>
<evidence type="ECO:0000313" key="2">
    <source>
        <dbReference type="EMBL" id="AQZ98352.1"/>
    </source>
</evidence>
<evidence type="ECO:0000313" key="3">
    <source>
        <dbReference type="Proteomes" id="UP000242792"/>
    </source>
</evidence>
<keyword evidence="1" id="KW-0732">Signal</keyword>
<feature type="chain" id="PRO_5010693714" evidence="1">
    <location>
        <begin position="24"/>
        <end position="60"/>
    </location>
</feature>
<dbReference type="AlphaFoldDB" id="A0A1V0BER3"/>
<dbReference type="KEGG" id="cke:B5M06_08885"/>
<dbReference type="OrthoDB" id="8690244at2"/>
<gene>
    <name evidence="2" type="ORF">B5M06_08885</name>
</gene>
<protein>
    <submittedName>
        <fullName evidence="2">Uncharacterized protein</fullName>
    </submittedName>
</protein>
<dbReference type="RefSeq" id="WP_054065106.1">
    <property type="nucleotide sequence ID" value="NZ_CP020121.1"/>
</dbReference>
<evidence type="ECO:0000256" key="1">
    <source>
        <dbReference type="SAM" id="SignalP"/>
    </source>
</evidence>
<reference evidence="2 3" key="1">
    <citation type="submission" date="2017-03" db="EMBL/GenBank/DDBJ databases">
        <title>Rapid Whole Genome Sequencing of Comamonas kerstersii Causing Continuous ambulatory Peritoneal Dialysis-Associated Peritonitis.</title>
        <authorList>
            <person name="Zheng B."/>
        </authorList>
    </citation>
    <scope>NUCLEOTIDE SEQUENCE [LARGE SCALE GENOMIC DNA]</scope>
    <source>
        <strain evidence="2 3">8943</strain>
    </source>
</reference>
<feature type="signal peptide" evidence="1">
    <location>
        <begin position="1"/>
        <end position="23"/>
    </location>
</feature>
<accession>A0A1V0BER3</accession>
<dbReference type="GeneID" id="83039435"/>
<name>A0A1V0BER3_9BURK</name>
<dbReference type="PROSITE" id="PS51257">
    <property type="entry name" value="PROKAR_LIPOPROTEIN"/>
    <property type="match status" value="1"/>
</dbReference>
<dbReference type="EMBL" id="CP020121">
    <property type="protein sequence ID" value="AQZ98352.1"/>
    <property type="molecule type" value="Genomic_DNA"/>
</dbReference>
<proteinExistence type="predicted"/>